<keyword evidence="2 9" id="KW-1003">Cell membrane</keyword>
<keyword evidence="8 9" id="KW-0472">Membrane</keyword>
<keyword evidence="3 9" id="KW-0645">Protease</keyword>
<dbReference type="GO" id="GO:0004190">
    <property type="term" value="F:aspartic-type endopeptidase activity"/>
    <property type="evidence" value="ECO:0007669"/>
    <property type="project" value="UniProtKB-EC"/>
</dbReference>
<evidence type="ECO:0000313" key="12">
    <source>
        <dbReference type="EMBL" id="UUY02343.1"/>
    </source>
</evidence>
<feature type="transmembrane region" description="Helical" evidence="9">
    <location>
        <begin position="126"/>
        <end position="144"/>
    </location>
</feature>
<sequence>MTTAGAWTRALITAAVVFVADQVAKQVAIDAVARGAREDFFLFLDLVNVRNSGVAFGALQNGGIIVGVVVGLALIALLVFFSRHATRPLTWLPVGLLLGGALGNAVDRIRIGAVVDYLKLPNWPAFNLADVAITVGVILLVVVIERNARDEHAAPSPA</sequence>
<dbReference type="Proteomes" id="UP001058860">
    <property type="component" value="Chromosome"/>
</dbReference>
<gene>
    <name evidence="9 12" type="primary">lspA</name>
    <name evidence="12" type="ORF">LRS13_16735</name>
</gene>
<dbReference type="PANTHER" id="PTHR33695:SF1">
    <property type="entry name" value="LIPOPROTEIN SIGNAL PEPTIDASE"/>
    <property type="match status" value="1"/>
</dbReference>
<proteinExistence type="inferred from homology"/>
<keyword evidence="7 9" id="KW-1133">Transmembrane helix</keyword>
<evidence type="ECO:0000256" key="4">
    <source>
        <dbReference type="ARBA" id="ARBA00022692"/>
    </source>
</evidence>
<comment type="similarity">
    <text evidence="1 9 11">Belongs to the peptidase A8 family.</text>
</comment>
<keyword evidence="13" id="KW-1185">Reference proteome</keyword>
<evidence type="ECO:0000256" key="2">
    <source>
        <dbReference type="ARBA" id="ARBA00022475"/>
    </source>
</evidence>
<evidence type="ECO:0000256" key="7">
    <source>
        <dbReference type="ARBA" id="ARBA00022989"/>
    </source>
</evidence>
<evidence type="ECO:0000256" key="1">
    <source>
        <dbReference type="ARBA" id="ARBA00006139"/>
    </source>
</evidence>
<dbReference type="PRINTS" id="PR00781">
    <property type="entry name" value="LIPOSIGPTASE"/>
</dbReference>
<comment type="subcellular location">
    <subcellularLocation>
        <location evidence="9">Cell membrane</location>
        <topology evidence="9">Multi-pass membrane protein</topology>
    </subcellularLocation>
</comment>
<evidence type="ECO:0000256" key="11">
    <source>
        <dbReference type="RuleBase" id="RU004181"/>
    </source>
</evidence>
<evidence type="ECO:0000256" key="9">
    <source>
        <dbReference type="HAMAP-Rule" id="MF_00161"/>
    </source>
</evidence>
<dbReference type="RefSeq" id="WP_353862872.1">
    <property type="nucleotide sequence ID" value="NZ_CP088295.1"/>
</dbReference>
<dbReference type="PROSITE" id="PS00855">
    <property type="entry name" value="SPASE_II"/>
    <property type="match status" value="1"/>
</dbReference>
<dbReference type="EC" id="3.4.23.36" evidence="9"/>
<comment type="pathway">
    <text evidence="9">Protein modification; lipoprotein biosynthesis (signal peptide cleavage).</text>
</comment>
<dbReference type="Pfam" id="PF01252">
    <property type="entry name" value="Peptidase_A8"/>
    <property type="match status" value="1"/>
</dbReference>
<keyword evidence="4 9" id="KW-0812">Transmembrane</keyword>
<evidence type="ECO:0000313" key="13">
    <source>
        <dbReference type="Proteomes" id="UP001058860"/>
    </source>
</evidence>
<evidence type="ECO:0000256" key="8">
    <source>
        <dbReference type="ARBA" id="ARBA00023136"/>
    </source>
</evidence>
<feature type="active site" evidence="9">
    <location>
        <position position="130"/>
    </location>
</feature>
<keyword evidence="6 9" id="KW-0378">Hydrolase</keyword>
<dbReference type="PANTHER" id="PTHR33695">
    <property type="entry name" value="LIPOPROTEIN SIGNAL PEPTIDASE"/>
    <property type="match status" value="1"/>
</dbReference>
<dbReference type="HAMAP" id="MF_00161">
    <property type="entry name" value="LspA"/>
    <property type="match status" value="1"/>
</dbReference>
<dbReference type="InterPro" id="IPR001872">
    <property type="entry name" value="Peptidase_A8"/>
</dbReference>
<comment type="catalytic activity">
    <reaction evidence="9 10">
        <text>Release of signal peptides from bacterial membrane prolipoproteins. Hydrolyzes -Xaa-Yaa-Zaa-|-(S,diacylglyceryl)Cys-, in which Xaa is hydrophobic (preferably Leu), and Yaa (Ala or Ser) and Zaa (Gly or Ala) have small, neutral side chains.</text>
        <dbReference type="EC" id="3.4.23.36"/>
    </reaction>
</comment>
<evidence type="ECO:0000256" key="10">
    <source>
        <dbReference type="RuleBase" id="RU000594"/>
    </source>
</evidence>
<protein>
    <recommendedName>
        <fullName evidence="9">Lipoprotein signal peptidase</fullName>
        <ecNumber evidence="9">3.4.23.36</ecNumber>
    </recommendedName>
    <alternativeName>
        <fullName evidence="9">Prolipoprotein signal peptidase</fullName>
    </alternativeName>
    <alternativeName>
        <fullName evidence="9">Signal peptidase II</fullName>
        <shortName evidence="9">SPase II</shortName>
    </alternativeName>
</protein>
<keyword evidence="5 9" id="KW-0064">Aspartyl protease</keyword>
<name>A0ABY5PCI8_9ACTN</name>
<feature type="transmembrane region" description="Helical" evidence="9">
    <location>
        <begin position="88"/>
        <end position="106"/>
    </location>
</feature>
<feature type="active site" evidence="9">
    <location>
        <position position="116"/>
    </location>
</feature>
<reference evidence="13" key="1">
    <citation type="submission" date="2021-11" db="EMBL/GenBank/DDBJ databases">
        <title>Cultivation dependent microbiological survey of springs from the worlds oldest radium mine currently devoted to the extraction of radon-saturated water.</title>
        <authorList>
            <person name="Kapinusova G."/>
            <person name="Smrhova T."/>
            <person name="Strejcek M."/>
            <person name="Suman J."/>
            <person name="Jani K."/>
            <person name="Pajer P."/>
            <person name="Uhlik O."/>
        </authorList>
    </citation>
    <scope>NUCLEOTIDE SEQUENCE [LARGE SCALE GENOMIC DNA]</scope>
    <source>
        <strain evidence="13">J379</strain>
    </source>
</reference>
<evidence type="ECO:0000256" key="6">
    <source>
        <dbReference type="ARBA" id="ARBA00022801"/>
    </source>
</evidence>
<comment type="caution">
    <text evidence="9">Lacks conserved residue(s) required for the propagation of feature annotation.</text>
</comment>
<dbReference type="EMBL" id="CP088295">
    <property type="protein sequence ID" value="UUY02343.1"/>
    <property type="molecule type" value="Genomic_DNA"/>
</dbReference>
<accession>A0ABY5PCI8</accession>
<evidence type="ECO:0000256" key="3">
    <source>
        <dbReference type="ARBA" id="ARBA00022670"/>
    </source>
</evidence>
<evidence type="ECO:0000256" key="5">
    <source>
        <dbReference type="ARBA" id="ARBA00022750"/>
    </source>
</evidence>
<dbReference type="NCBIfam" id="TIGR00077">
    <property type="entry name" value="lspA"/>
    <property type="match status" value="1"/>
</dbReference>
<feature type="transmembrane region" description="Helical" evidence="9">
    <location>
        <begin position="52"/>
        <end position="81"/>
    </location>
</feature>
<organism evidence="12 13">
    <name type="scientific">Svornostia abyssi</name>
    <dbReference type="NCBI Taxonomy" id="2898438"/>
    <lineage>
        <taxon>Bacteria</taxon>
        <taxon>Bacillati</taxon>
        <taxon>Actinomycetota</taxon>
        <taxon>Thermoleophilia</taxon>
        <taxon>Solirubrobacterales</taxon>
        <taxon>Baekduiaceae</taxon>
        <taxon>Svornostia</taxon>
    </lineage>
</organism>
<comment type="function">
    <text evidence="9 10">This protein specifically catalyzes the removal of signal peptides from prolipoproteins.</text>
</comment>